<keyword evidence="2" id="KW-1133">Transmembrane helix</keyword>
<keyword evidence="2" id="KW-0812">Transmembrane</keyword>
<feature type="region of interest" description="Disordered" evidence="1">
    <location>
        <begin position="35"/>
        <end position="57"/>
    </location>
</feature>
<feature type="domain" description="AAA protein C-terminal winged helix" evidence="3">
    <location>
        <begin position="424"/>
        <end position="553"/>
    </location>
</feature>
<protein>
    <recommendedName>
        <fullName evidence="3">AAA protein C-terminal winged helix domain-containing protein</fullName>
    </recommendedName>
</protein>
<accession>A0ABR1K4W7</accession>
<keyword evidence="2" id="KW-0472">Membrane</keyword>
<gene>
    <name evidence="4" type="ORF">VKT23_000584</name>
</gene>
<proteinExistence type="predicted"/>
<name>A0ABR1K4W7_9AGAR</name>
<dbReference type="EMBL" id="JBANRG010000001">
    <property type="protein sequence ID" value="KAK7472469.1"/>
    <property type="molecule type" value="Genomic_DNA"/>
</dbReference>
<dbReference type="PANTHER" id="PTHR36168">
    <property type="entry name" value="CHROMOSOME 1, WHOLE GENOME SHOTGUN SEQUENCE"/>
    <property type="match status" value="1"/>
</dbReference>
<evidence type="ECO:0000256" key="2">
    <source>
        <dbReference type="SAM" id="Phobius"/>
    </source>
</evidence>
<dbReference type="InterPro" id="IPR027417">
    <property type="entry name" value="P-loop_NTPase"/>
</dbReference>
<feature type="transmembrane region" description="Helical" evidence="2">
    <location>
        <begin position="102"/>
        <end position="126"/>
    </location>
</feature>
<evidence type="ECO:0000259" key="3">
    <source>
        <dbReference type="Pfam" id="PF24913"/>
    </source>
</evidence>
<dbReference type="Pfam" id="PF24913">
    <property type="entry name" value="WHD_AAA_fung"/>
    <property type="match status" value="1"/>
</dbReference>
<dbReference type="InterPro" id="IPR056808">
    <property type="entry name" value="HTH_AAA"/>
</dbReference>
<evidence type="ECO:0000313" key="5">
    <source>
        <dbReference type="Proteomes" id="UP001498398"/>
    </source>
</evidence>
<dbReference type="Proteomes" id="UP001498398">
    <property type="component" value="Unassembled WGS sequence"/>
</dbReference>
<keyword evidence="5" id="KW-1185">Reference proteome</keyword>
<reference evidence="4 5" key="1">
    <citation type="submission" date="2024-01" db="EMBL/GenBank/DDBJ databases">
        <title>A draft genome for the cacao thread blight pathogen Marasmiellus scandens.</title>
        <authorList>
            <person name="Baruah I.K."/>
            <person name="Leung J."/>
            <person name="Bukari Y."/>
            <person name="Amoako-Attah I."/>
            <person name="Meinhardt L.W."/>
            <person name="Bailey B.A."/>
            <person name="Cohen S.P."/>
        </authorList>
    </citation>
    <scope>NUCLEOTIDE SEQUENCE [LARGE SCALE GENOMIC DNA]</scope>
    <source>
        <strain evidence="4 5">GH-19</strain>
    </source>
</reference>
<dbReference type="PANTHER" id="PTHR36168:SF1">
    <property type="entry name" value="ORC1-LIKE AAA ATPASE DOMAIN-CONTAINING PROTEIN"/>
    <property type="match status" value="1"/>
</dbReference>
<dbReference type="SUPFAM" id="SSF52540">
    <property type="entry name" value="P-loop containing nucleoside triphosphate hydrolases"/>
    <property type="match status" value="1"/>
</dbReference>
<evidence type="ECO:0000313" key="4">
    <source>
        <dbReference type="EMBL" id="KAK7472469.1"/>
    </source>
</evidence>
<sequence length="585" mass="66384">MFLVYRSARRFPRNRTISRHPGLLTLSQRRLYADESPAPKQPHHIPDSNHGYPHSSKSAGRVRHEVHEGSEAINIPFNPPGGGAGPNVGGSGSSFKFSGNPLIDAAVTTVIGLGMVFMGGVAYVQWYKKNVLDKMELAFEPGYDPALEIATNIYKKRDRDESEVEFEVEPPWTQHLRRREQDLIDRIVQGEEPGHYYVLLGPKGSGKGTMMFDSMAAIEADGVAVCDAHPDLEVFRLRLGKALNYEFHEDSQTGLFQRRDPREAGPSLDIERALNKLEKVALRHAKKRGKPSILIINNVHHFNNDEAGRNMLLQLQQRAESWAVSGIMTLVFSTDDYWPFHVMRRAASRMHVLSIGDLSNVEALHACGRMRKGLRNKTGDPEEIKNVVSIVGGRLSYLYKVASARNVCEMAKNLLTLEKEWLLSQIGLIVDCDDDVMDEQKWSSCSWLLLQEFVKIRKEQEQEIQEKIKAGEADKDAAFNLPLPAIPYARCRQLMTRTDFMEELDRLNIIAIDAYHNVRPDSMLILHAAREVVEEEDFEERLDSVRDRIDEIESLHRTRELTFKDLDKGDKIRLAVDKDGGERLV</sequence>
<dbReference type="Gene3D" id="3.40.50.300">
    <property type="entry name" value="P-loop containing nucleotide triphosphate hydrolases"/>
    <property type="match status" value="1"/>
</dbReference>
<comment type="caution">
    <text evidence="4">The sequence shown here is derived from an EMBL/GenBank/DDBJ whole genome shotgun (WGS) entry which is preliminary data.</text>
</comment>
<evidence type="ECO:0000256" key="1">
    <source>
        <dbReference type="SAM" id="MobiDB-lite"/>
    </source>
</evidence>
<organism evidence="4 5">
    <name type="scientific">Marasmiellus scandens</name>
    <dbReference type="NCBI Taxonomy" id="2682957"/>
    <lineage>
        <taxon>Eukaryota</taxon>
        <taxon>Fungi</taxon>
        <taxon>Dikarya</taxon>
        <taxon>Basidiomycota</taxon>
        <taxon>Agaricomycotina</taxon>
        <taxon>Agaricomycetes</taxon>
        <taxon>Agaricomycetidae</taxon>
        <taxon>Agaricales</taxon>
        <taxon>Marasmiineae</taxon>
        <taxon>Omphalotaceae</taxon>
        <taxon>Marasmiellus</taxon>
    </lineage>
</organism>